<proteinExistence type="inferred from homology"/>
<dbReference type="Gene3D" id="2.60.210.10">
    <property type="entry name" value="Apoptosis, Tumor Necrosis Factor Receptor Associated Protein 2, Chain A"/>
    <property type="match status" value="2"/>
</dbReference>
<dbReference type="CDD" id="cd00121">
    <property type="entry name" value="MATH"/>
    <property type="match status" value="2"/>
</dbReference>
<dbReference type="Pfam" id="PF00651">
    <property type="entry name" value="BTB"/>
    <property type="match status" value="1"/>
</dbReference>
<evidence type="ECO:0000256" key="1">
    <source>
        <dbReference type="ARBA" id="ARBA00004906"/>
    </source>
</evidence>
<dbReference type="InterPro" id="IPR008974">
    <property type="entry name" value="TRAF-like"/>
</dbReference>
<dbReference type="Pfam" id="PF22486">
    <property type="entry name" value="MATH_2"/>
    <property type="match status" value="2"/>
</dbReference>
<evidence type="ECO:0008006" key="7">
    <source>
        <dbReference type="Google" id="ProtNLM"/>
    </source>
</evidence>
<dbReference type="Gene3D" id="3.30.710.10">
    <property type="entry name" value="Potassium Channel Kv1.1, Chain A"/>
    <property type="match status" value="2"/>
</dbReference>
<dbReference type="SMART" id="SM00225">
    <property type="entry name" value="BTB"/>
    <property type="match status" value="1"/>
</dbReference>
<keyword evidence="6" id="KW-1185">Reference proteome</keyword>
<dbReference type="InterPro" id="IPR000210">
    <property type="entry name" value="BTB/POZ_dom"/>
</dbReference>
<evidence type="ECO:0000256" key="2">
    <source>
        <dbReference type="ARBA" id="ARBA00010846"/>
    </source>
</evidence>
<name>A0A3L6PR85_PANMI</name>
<dbReference type="PANTHER" id="PTHR26379:SF482">
    <property type="entry name" value="BTB DOMAIN-CONTAINING PROTEIN"/>
    <property type="match status" value="1"/>
</dbReference>
<comment type="caution">
    <text evidence="5">The sequence shown here is derived from an EMBL/GenBank/DDBJ whole genome shotgun (WGS) entry which is preliminary data.</text>
</comment>
<evidence type="ECO:0000259" key="3">
    <source>
        <dbReference type="PROSITE" id="PS50097"/>
    </source>
</evidence>
<dbReference type="CDD" id="cd18280">
    <property type="entry name" value="BTB_POZ_BPM_plant"/>
    <property type="match status" value="1"/>
</dbReference>
<dbReference type="SUPFAM" id="SSF49599">
    <property type="entry name" value="TRAF domain-like"/>
    <property type="match status" value="2"/>
</dbReference>
<dbReference type="Proteomes" id="UP000275267">
    <property type="component" value="Unassembled WGS sequence"/>
</dbReference>
<accession>A0A3L6PR85</accession>
<feature type="domain" description="MATH" evidence="4">
    <location>
        <begin position="223"/>
        <end position="352"/>
    </location>
</feature>
<dbReference type="SUPFAM" id="SSF54695">
    <property type="entry name" value="POZ domain"/>
    <property type="match status" value="2"/>
</dbReference>
<sequence>MKMPTKVSTCTAVTEQGKHVFEIFDYSKHRGMGNGELIRSGTFSVGGFDWAIRFYPDGFAPTSRDYISVYLELLSKDTRARASCDLSLVDQTTGLPTSVHKTDLRVFNSGDVSRFAPQCDLFMHRGVFEASPYLRDDHLTIQCIATVRKGPQVSAPVLLNEIEVPPSNIAEHLWNFLDAGEGVDVRFSVGGETFAAHKVVLAMRSSPHADSDDGFDVHRGDGPRQACFEIFDYSQHRGMGHEMLITSGTFSVGGHDWAIRFYPDGFDWNCRDCISVYLELLGEGAVVLASCDLRLVDQTTGSSYSLHNTPLREFSSDDDSRFAPETGMFMNRSKLESSDYLRDDHLTIQCIVTVKKAPLVSATAFLNRIEAPPSNITEQLGKLLDAEEGTDVTFSVGGETFAAHKMVLAMRSPVFRAELYGPMSEATAQRVTIQDMQPAVFRALLHFLYTDSLPGRDRHGGDADRDLIWHLLEAADRYAVGRLSLVCQSILSENLDVETVATTLALACQHNCDPLKDVCLDFISSSHVMNEVVATQGFKNLKTTCPALLLDVFQKTMRFHSS</sequence>
<feature type="domain" description="BTB" evidence="3">
    <location>
        <begin position="390"/>
        <end position="457"/>
    </location>
</feature>
<dbReference type="PROSITE" id="PS50097">
    <property type="entry name" value="BTB"/>
    <property type="match status" value="1"/>
</dbReference>
<comment type="similarity">
    <text evidence="2">Belongs to the Tdpoz family.</text>
</comment>
<dbReference type="InterPro" id="IPR011333">
    <property type="entry name" value="SKP1/BTB/POZ_sf"/>
</dbReference>
<protein>
    <recommendedName>
        <fullName evidence="7">BTB/POZ and MATH domain-containing protein 2-like</fullName>
    </recommendedName>
</protein>
<dbReference type="PROSITE" id="PS50144">
    <property type="entry name" value="MATH"/>
    <property type="match status" value="2"/>
</dbReference>
<dbReference type="InterPro" id="IPR002083">
    <property type="entry name" value="MATH/TRAF_dom"/>
</dbReference>
<dbReference type="GO" id="GO:0016567">
    <property type="term" value="P:protein ubiquitination"/>
    <property type="evidence" value="ECO:0007669"/>
    <property type="project" value="InterPro"/>
</dbReference>
<dbReference type="PANTHER" id="PTHR26379">
    <property type="entry name" value="BTB/POZ AND MATH DOMAIN-CONTAINING PROTEIN 1"/>
    <property type="match status" value="1"/>
</dbReference>
<feature type="domain" description="MATH" evidence="4">
    <location>
        <begin position="16"/>
        <end position="145"/>
    </location>
</feature>
<reference evidence="6" key="1">
    <citation type="journal article" date="2019" name="Nat. Commun.">
        <title>The genome of broomcorn millet.</title>
        <authorList>
            <person name="Zou C."/>
            <person name="Miki D."/>
            <person name="Li D."/>
            <person name="Tang Q."/>
            <person name="Xiao L."/>
            <person name="Rajput S."/>
            <person name="Deng P."/>
            <person name="Jia W."/>
            <person name="Huang R."/>
            <person name="Zhang M."/>
            <person name="Sun Y."/>
            <person name="Hu J."/>
            <person name="Fu X."/>
            <person name="Schnable P.S."/>
            <person name="Li F."/>
            <person name="Zhang H."/>
            <person name="Feng B."/>
            <person name="Zhu X."/>
            <person name="Liu R."/>
            <person name="Schnable J.C."/>
            <person name="Zhu J.-K."/>
            <person name="Zhang H."/>
        </authorList>
    </citation>
    <scope>NUCLEOTIDE SEQUENCE [LARGE SCALE GENOMIC DNA]</scope>
</reference>
<dbReference type="InterPro" id="IPR045005">
    <property type="entry name" value="BPM1-6"/>
</dbReference>
<evidence type="ECO:0000313" key="5">
    <source>
        <dbReference type="EMBL" id="RLM61317.1"/>
    </source>
</evidence>
<dbReference type="AlphaFoldDB" id="A0A3L6PR85"/>
<gene>
    <name evidence="5" type="ORF">C2845_PM14G05620</name>
</gene>
<dbReference type="Pfam" id="PF24570">
    <property type="entry name" value="BACK_BPM_SPOP"/>
    <property type="match status" value="1"/>
</dbReference>
<dbReference type="STRING" id="4540.A0A3L6PR85"/>
<dbReference type="OrthoDB" id="6359816at2759"/>
<dbReference type="Gene3D" id="1.25.40.420">
    <property type="match status" value="1"/>
</dbReference>
<comment type="pathway">
    <text evidence="1">Protein modification; protein ubiquitination.</text>
</comment>
<dbReference type="EMBL" id="PQIB02000016">
    <property type="protein sequence ID" value="RLM61317.1"/>
    <property type="molecule type" value="Genomic_DNA"/>
</dbReference>
<dbReference type="InterPro" id="IPR056423">
    <property type="entry name" value="BACK_BPM_SPOP"/>
</dbReference>
<evidence type="ECO:0000313" key="6">
    <source>
        <dbReference type="Proteomes" id="UP000275267"/>
    </source>
</evidence>
<organism evidence="5 6">
    <name type="scientific">Panicum miliaceum</name>
    <name type="common">Proso millet</name>
    <name type="synonym">Broomcorn millet</name>
    <dbReference type="NCBI Taxonomy" id="4540"/>
    <lineage>
        <taxon>Eukaryota</taxon>
        <taxon>Viridiplantae</taxon>
        <taxon>Streptophyta</taxon>
        <taxon>Embryophyta</taxon>
        <taxon>Tracheophyta</taxon>
        <taxon>Spermatophyta</taxon>
        <taxon>Magnoliopsida</taxon>
        <taxon>Liliopsida</taxon>
        <taxon>Poales</taxon>
        <taxon>Poaceae</taxon>
        <taxon>PACMAD clade</taxon>
        <taxon>Panicoideae</taxon>
        <taxon>Panicodae</taxon>
        <taxon>Paniceae</taxon>
        <taxon>Panicinae</taxon>
        <taxon>Panicum</taxon>
        <taxon>Panicum sect. Panicum</taxon>
    </lineage>
</organism>
<evidence type="ECO:0000259" key="4">
    <source>
        <dbReference type="PROSITE" id="PS50144"/>
    </source>
</evidence>